<dbReference type="SMART" id="SM00338">
    <property type="entry name" value="BRLZ"/>
    <property type="match status" value="1"/>
</dbReference>
<reference evidence="3 4" key="1">
    <citation type="submission" date="2017-12" db="EMBL/GenBank/DDBJ databases">
        <title>Sequencing, de novo assembly and annotation of complete genome of a new Thraustochytrid species, strain FCC1311.</title>
        <authorList>
            <person name="Sedici K."/>
            <person name="Godart F."/>
            <person name="Aiese Cigliano R."/>
            <person name="Sanseverino W."/>
            <person name="Barakat M."/>
            <person name="Ortet P."/>
            <person name="Marechal E."/>
            <person name="Cagnac O."/>
            <person name="Amato A."/>
        </authorList>
    </citation>
    <scope>NUCLEOTIDE SEQUENCE [LARGE SCALE GENOMIC DNA]</scope>
</reference>
<dbReference type="PROSITE" id="PS50217">
    <property type="entry name" value="BZIP"/>
    <property type="match status" value="1"/>
</dbReference>
<accession>A0A2R5GCD8</accession>
<dbReference type="SUPFAM" id="SSF57959">
    <property type="entry name" value="Leucine zipper domain"/>
    <property type="match status" value="1"/>
</dbReference>
<sequence length="489" mass="54401">MDSESALNFVAGESAGMSGADSDLASWMLMSGDLLGSSGVHGLGDESFGMDPLMPGAMMPHPPQPGQPQEQGLQQAVPPTRGARRTRKAANPNAAFAAPHQHAAMMQQQQQQQQQQHAALGSPMGMPQPQQDAVLSPPPSVVANNNNNNNNNGVKRKLDRVSSVASSTTSGNTTSNNKPADPTQKRQRRLEKNREIARNCRRRKREKYQKLEEEVDRLRQWNKQLETQLNQGKDGSAKEAARKQEMTRMRKHVENAGNVDELKSMLKQYKELYSDFGRERNAAITYHLSKLKGLLIPTTVSKMTMWSLQQNDEFYDEKKNQKTFGGGIWNMLCGELELSAEQKATLMSMRGGIRQQRRNIAECLRILTELDSRVKSNFESMAKQMDQVMESISPSQQAKFLLWIERNQACTFMLNNMWNKATDDDPTAYPGTDEEFADSASTMGLSDDANSASTPRHDHVRKSHSSASRASSTSSTSHSPLDVKDESSK</sequence>
<feature type="region of interest" description="Disordered" evidence="1">
    <location>
        <begin position="425"/>
        <end position="489"/>
    </location>
</feature>
<dbReference type="Proteomes" id="UP000241890">
    <property type="component" value="Unassembled WGS sequence"/>
</dbReference>
<feature type="compositionally biased region" description="Low complexity" evidence="1">
    <location>
        <begin position="465"/>
        <end position="479"/>
    </location>
</feature>
<dbReference type="AlphaFoldDB" id="A0A2R5GCD8"/>
<feature type="region of interest" description="Disordered" evidence="1">
    <location>
        <begin position="54"/>
        <end position="202"/>
    </location>
</feature>
<dbReference type="Pfam" id="PF00170">
    <property type="entry name" value="bZIP_1"/>
    <property type="match status" value="1"/>
</dbReference>
<name>A0A2R5GCD8_9STRA</name>
<dbReference type="InterPro" id="IPR004827">
    <property type="entry name" value="bZIP"/>
</dbReference>
<feature type="compositionally biased region" description="Polar residues" evidence="1">
    <location>
        <begin position="439"/>
        <end position="454"/>
    </location>
</feature>
<dbReference type="EMBL" id="BEYU01000030">
    <property type="protein sequence ID" value="GBG27378.1"/>
    <property type="molecule type" value="Genomic_DNA"/>
</dbReference>
<feature type="compositionally biased region" description="Low complexity" evidence="1">
    <location>
        <begin position="162"/>
        <end position="177"/>
    </location>
</feature>
<dbReference type="Gene3D" id="1.20.5.170">
    <property type="match status" value="1"/>
</dbReference>
<proteinExistence type="predicted"/>
<evidence type="ECO:0000313" key="4">
    <source>
        <dbReference type="Proteomes" id="UP000241890"/>
    </source>
</evidence>
<feature type="compositionally biased region" description="Low complexity" evidence="1">
    <location>
        <begin position="89"/>
        <end position="119"/>
    </location>
</feature>
<evidence type="ECO:0000256" key="1">
    <source>
        <dbReference type="SAM" id="MobiDB-lite"/>
    </source>
</evidence>
<dbReference type="GO" id="GO:0003700">
    <property type="term" value="F:DNA-binding transcription factor activity"/>
    <property type="evidence" value="ECO:0007669"/>
    <property type="project" value="InterPro"/>
</dbReference>
<keyword evidence="4" id="KW-1185">Reference proteome</keyword>
<evidence type="ECO:0000259" key="2">
    <source>
        <dbReference type="PROSITE" id="PS50217"/>
    </source>
</evidence>
<dbReference type="InParanoid" id="A0A2R5GCD8"/>
<dbReference type="OrthoDB" id="295274at2759"/>
<feature type="domain" description="BZIP" evidence="2">
    <location>
        <begin position="183"/>
        <end position="231"/>
    </location>
</feature>
<dbReference type="CDD" id="cd14690">
    <property type="entry name" value="bZIP_CREB1"/>
    <property type="match status" value="1"/>
</dbReference>
<evidence type="ECO:0000313" key="3">
    <source>
        <dbReference type="EMBL" id="GBG27378.1"/>
    </source>
</evidence>
<gene>
    <name evidence="3" type="ORF">FCC1311_036002</name>
</gene>
<dbReference type="InterPro" id="IPR046347">
    <property type="entry name" value="bZIP_sf"/>
</dbReference>
<organism evidence="3 4">
    <name type="scientific">Hondaea fermentalgiana</name>
    <dbReference type="NCBI Taxonomy" id="2315210"/>
    <lineage>
        <taxon>Eukaryota</taxon>
        <taxon>Sar</taxon>
        <taxon>Stramenopiles</taxon>
        <taxon>Bigyra</taxon>
        <taxon>Labyrinthulomycetes</taxon>
        <taxon>Thraustochytrida</taxon>
        <taxon>Thraustochytriidae</taxon>
        <taxon>Hondaea</taxon>
    </lineage>
</organism>
<protein>
    <submittedName>
        <fullName evidence="3">Cyclic AMP-responsive element-binding protein 1</fullName>
    </submittedName>
</protein>
<dbReference type="PRINTS" id="PR00041">
    <property type="entry name" value="LEUZIPPRCREB"/>
</dbReference>
<comment type="caution">
    <text evidence="3">The sequence shown here is derived from an EMBL/GenBank/DDBJ whole genome shotgun (WGS) entry which is preliminary data.</text>
</comment>